<feature type="transmembrane region" description="Helical" evidence="6">
    <location>
        <begin position="148"/>
        <end position="169"/>
    </location>
</feature>
<dbReference type="AlphaFoldDB" id="A0A249KH55"/>
<evidence type="ECO:0000313" key="9">
    <source>
        <dbReference type="Proteomes" id="UP000217215"/>
    </source>
</evidence>
<dbReference type="KEGG" id="psuf:A1sIA56_03815"/>
<dbReference type="Proteomes" id="UP000217215">
    <property type="component" value="Chromosome"/>
</dbReference>
<keyword evidence="5 6" id="KW-0472">Membrane</keyword>
<feature type="transmembrane region" description="Helical" evidence="6">
    <location>
        <begin position="246"/>
        <end position="262"/>
    </location>
</feature>
<dbReference type="PANTHER" id="PTHR32322">
    <property type="entry name" value="INNER MEMBRANE TRANSPORTER"/>
    <property type="match status" value="1"/>
</dbReference>
<reference evidence="8 9" key="1">
    <citation type="submission" date="2016-07" db="EMBL/GenBank/DDBJ databases">
        <title>High microdiversification within the ubiquitous acI lineage of Actinobacteria.</title>
        <authorList>
            <person name="Neuenschwander S.M."/>
            <person name="Salcher M."/>
            <person name="Ghai R."/>
            <person name="Pernthaler J."/>
        </authorList>
    </citation>
    <scope>NUCLEOTIDE SEQUENCE [LARGE SCALE GENOMIC DNA]</scope>
    <source>
        <strain evidence="8">MMS-IA-56</strain>
    </source>
</reference>
<dbReference type="SUPFAM" id="SSF103481">
    <property type="entry name" value="Multidrug resistance efflux transporter EmrE"/>
    <property type="match status" value="2"/>
</dbReference>
<evidence type="ECO:0000259" key="7">
    <source>
        <dbReference type="Pfam" id="PF00892"/>
    </source>
</evidence>
<feature type="transmembrane region" description="Helical" evidence="6">
    <location>
        <begin position="67"/>
        <end position="87"/>
    </location>
</feature>
<feature type="transmembrane region" description="Helical" evidence="6">
    <location>
        <begin position="268"/>
        <end position="285"/>
    </location>
</feature>
<evidence type="ECO:0000256" key="3">
    <source>
        <dbReference type="ARBA" id="ARBA00022692"/>
    </source>
</evidence>
<feature type="transmembrane region" description="Helical" evidence="6">
    <location>
        <begin position="212"/>
        <end position="234"/>
    </location>
</feature>
<evidence type="ECO:0000256" key="4">
    <source>
        <dbReference type="ARBA" id="ARBA00022989"/>
    </source>
</evidence>
<feature type="transmembrane region" description="Helical" evidence="6">
    <location>
        <begin position="124"/>
        <end position="142"/>
    </location>
</feature>
<dbReference type="PANTHER" id="PTHR32322:SF2">
    <property type="entry name" value="EAMA DOMAIN-CONTAINING PROTEIN"/>
    <property type="match status" value="1"/>
</dbReference>
<dbReference type="OrthoDB" id="9809509at2"/>
<keyword evidence="9" id="KW-1185">Reference proteome</keyword>
<sequence>MKRLVSAAPWIFIVIWSSGFVVAKFAFADADALYFLAIRLILAALILFALTLALRQPVRLSRTDLKASLLIGLALHGLYLAGVWYAVELGAPAGLSSVITSMQPIIVSLLAVQLLSEPLTRRQLSGLFFGLAGVVLVVLPKLSGTDGFTAESLAFLFMALAGSTIATLLQKKIGHSIPLMMGTTYQFAVAGVVLLLVSIARGKTSLELTHTTFWTMAWAVLVTSIAAVLLLLWLLNKGSAAKVSSLLYLVPPMAVLQAFILFGEKVSAIGIIGIAMTAMGVALVIRS</sequence>
<comment type="similarity">
    <text evidence="2">Belongs to the EamA transporter family.</text>
</comment>
<feature type="transmembrane region" description="Helical" evidence="6">
    <location>
        <begin position="33"/>
        <end position="55"/>
    </location>
</feature>
<organism evidence="8 9">
    <name type="scientific">Candidatus Planktophila sulfonica</name>
    <dbReference type="NCBI Taxonomy" id="1884904"/>
    <lineage>
        <taxon>Bacteria</taxon>
        <taxon>Bacillati</taxon>
        <taxon>Actinomycetota</taxon>
        <taxon>Actinomycetes</taxon>
        <taxon>Candidatus Nanopelagicales</taxon>
        <taxon>Candidatus Nanopelagicaceae</taxon>
        <taxon>Candidatus Planktophila</taxon>
    </lineage>
</organism>
<evidence type="ECO:0000256" key="5">
    <source>
        <dbReference type="ARBA" id="ARBA00023136"/>
    </source>
</evidence>
<dbReference type="GO" id="GO:0016020">
    <property type="term" value="C:membrane"/>
    <property type="evidence" value="ECO:0007669"/>
    <property type="project" value="UniProtKB-SubCell"/>
</dbReference>
<dbReference type="EMBL" id="CP016773">
    <property type="protein sequence ID" value="ASY16035.1"/>
    <property type="molecule type" value="Genomic_DNA"/>
</dbReference>
<feature type="domain" description="EamA" evidence="7">
    <location>
        <begin position="13"/>
        <end position="138"/>
    </location>
</feature>
<keyword evidence="3 6" id="KW-0812">Transmembrane</keyword>
<dbReference type="InterPro" id="IPR050638">
    <property type="entry name" value="AA-Vitamin_Transporters"/>
</dbReference>
<feature type="transmembrane region" description="Helical" evidence="6">
    <location>
        <begin position="93"/>
        <end position="112"/>
    </location>
</feature>
<name>A0A249KH55_9ACTN</name>
<evidence type="ECO:0000313" key="8">
    <source>
        <dbReference type="EMBL" id="ASY16035.1"/>
    </source>
</evidence>
<evidence type="ECO:0000256" key="1">
    <source>
        <dbReference type="ARBA" id="ARBA00004141"/>
    </source>
</evidence>
<feature type="domain" description="EamA" evidence="7">
    <location>
        <begin position="155"/>
        <end position="285"/>
    </location>
</feature>
<dbReference type="InterPro" id="IPR000620">
    <property type="entry name" value="EamA_dom"/>
</dbReference>
<proteinExistence type="inferred from homology"/>
<evidence type="ECO:0000256" key="6">
    <source>
        <dbReference type="SAM" id="Phobius"/>
    </source>
</evidence>
<dbReference type="Pfam" id="PF00892">
    <property type="entry name" value="EamA"/>
    <property type="match status" value="2"/>
</dbReference>
<accession>A0A249KH55</accession>
<dbReference type="RefSeq" id="WP_095673627.1">
    <property type="nucleotide sequence ID" value="NZ_CP016773.1"/>
</dbReference>
<dbReference type="InterPro" id="IPR037185">
    <property type="entry name" value="EmrE-like"/>
</dbReference>
<evidence type="ECO:0000256" key="2">
    <source>
        <dbReference type="ARBA" id="ARBA00007362"/>
    </source>
</evidence>
<keyword evidence="4 6" id="KW-1133">Transmembrane helix</keyword>
<comment type="subcellular location">
    <subcellularLocation>
        <location evidence="1">Membrane</location>
        <topology evidence="1">Multi-pass membrane protein</topology>
    </subcellularLocation>
</comment>
<gene>
    <name evidence="8" type="ORF">A1sIA56_03815</name>
</gene>
<protein>
    <submittedName>
        <fullName evidence="8">EamA-like transporter family protein</fullName>
    </submittedName>
</protein>
<feature type="transmembrane region" description="Helical" evidence="6">
    <location>
        <begin position="181"/>
        <end position="200"/>
    </location>
</feature>